<evidence type="ECO:0000313" key="2">
    <source>
        <dbReference type="Proteomes" id="UP000003781"/>
    </source>
</evidence>
<comment type="caution">
    <text evidence="1">The sequence shown here is derived from an EMBL/GenBank/DDBJ whole genome shotgun (WGS) entry which is preliminary data.</text>
</comment>
<dbReference type="OrthoDB" id="583354at2"/>
<keyword evidence="2" id="KW-1185">Reference proteome</keyword>
<dbReference type="AlphaFoldDB" id="A3IWK0"/>
<sequence length="65" mass="7337">MSKPNREKAILWLSDDDLELIGIDPATVSDEFFDAIAEELKEFINEGYQHALVQSVEAAKVNRES</sequence>
<dbReference type="RefSeq" id="WP_008277757.1">
    <property type="nucleotide sequence ID" value="NZ_AAXW01000052.1"/>
</dbReference>
<dbReference type="Proteomes" id="UP000003781">
    <property type="component" value="Unassembled WGS sequence"/>
</dbReference>
<gene>
    <name evidence="1" type="ORF">CY0110_31820</name>
</gene>
<name>A3IWK0_9CHRO</name>
<dbReference type="eggNOG" id="ENOG5030QYF">
    <property type="taxonomic scope" value="Bacteria"/>
</dbReference>
<protein>
    <submittedName>
        <fullName evidence="1">Uncharacterized protein</fullName>
    </submittedName>
</protein>
<reference evidence="1 2" key="1">
    <citation type="submission" date="2007-03" db="EMBL/GenBank/DDBJ databases">
        <authorList>
            <person name="Stal L."/>
            <person name="Ferriera S."/>
            <person name="Johnson J."/>
            <person name="Kravitz S."/>
            <person name="Beeson K."/>
            <person name="Sutton G."/>
            <person name="Rogers Y.-H."/>
            <person name="Friedman R."/>
            <person name="Frazier M."/>
            <person name="Venter J.C."/>
        </authorList>
    </citation>
    <scope>NUCLEOTIDE SEQUENCE [LARGE SCALE GENOMIC DNA]</scope>
    <source>
        <strain evidence="1 2">CCY0110</strain>
    </source>
</reference>
<organism evidence="1 2">
    <name type="scientific">Crocosphaera chwakensis CCY0110</name>
    <dbReference type="NCBI Taxonomy" id="391612"/>
    <lineage>
        <taxon>Bacteria</taxon>
        <taxon>Bacillati</taxon>
        <taxon>Cyanobacteriota</taxon>
        <taxon>Cyanophyceae</taxon>
        <taxon>Oscillatoriophycideae</taxon>
        <taxon>Chroococcales</taxon>
        <taxon>Aphanothecaceae</taxon>
        <taxon>Crocosphaera</taxon>
        <taxon>Crocosphaera chwakensis</taxon>
    </lineage>
</organism>
<proteinExistence type="predicted"/>
<dbReference type="EMBL" id="AAXW01000052">
    <property type="protein sequence ID" value="EAZ89184.1"/>
    <property type="molecule type" value="Genomic_DNA"/>
</dbReference>
<accession>A3IWK0</accession>
<evidence type="ECO:0000313" key="1">
    <source>
        <dbReference type="EMBL" id="EAZ89184.1"/>
    </source>
</evidence>